<sequence>MLALLRDLDPRFPHKVPLMFLPHVCCITFSRNTASLAASARISAQETTPGQAASTAFFALSMIKNPCRETFGGPSFSALLLPFEFSSTEASHPFKKV</sequence>
<reference evidence="1" key="1">
    <citation type="submission" date="2023-10" db="EMBL/GenBank/DDBJ databases">
        <authorList>
            <person name="Rodriguez Cubillos JULIANA M."/>
            <person name="De Vega J."/>
        </authorList>
    </citation>
    <scope>NUCLEOTIDE SEQUENCE</scope>
</reference>
<evidence type="ECO:0000313" key="2">
    <source>
        <dbReference type="Proteomes" id="UP001177021"/>
    </source>
</evidence>
<comment type="caution">
    <text evidence="1">The sequence shown here is derived from an EMBL/GenBank/DDBJ whole genome shotgun (WGS) entry which is preliminary data.</text>
</comment>
<keyword evidence="2" id="KW-1185">Reference proteome</keyword>
<name>A0ACB0IVB3_TRIPR</name>
<evidence type="ECO:0000313" key="1">
    <source>
        <dbReference type="EMBL" id="CAJ2635833.1"/>
    </source>
</evidence>
<organism evidence="1 2">
    <name type="scientific">Trifolium pratense</name>
    <name type="common">Red clover</name>
    <dbReference type="NCBI Taxonomy" id="57577"/>
    <lineage>
        <taxon>Eukaryota</taxon>
        <taxon>Viridiplantae</taxon>
        <taxon>Streptophyta</taxon>
        <taxon>Embryophyta</taxon>
        <taxon>Tracheophyta</taxon>
        <taxon>Spermatophyta</taxon>
        <taxon>Magnoliopsida</taxon>
        <taxon>eudicotyledons</taxon>
        <taxon>Gunneridae</taxon>
        <taxon>Pentapetalae</taxon>
        <taxon>rosids</taxon>
        <taxon>fabids</taxon>
        <taxon>Fabales</taxon>
        <taxon>Fabaceae</taxon>
        <taxon>Papilionoideae</taxon>
        <taxon>50 kb inversion clade</taxon>
        <taxon>NPAAA clade</taxon>
        <taxon>Hologalegina</taxon>
        <taxon>IRL clade</taxon>
        <taxon>Trifolieae</taxon>
        <taxon>Trifolium</taxon>
    </lineage>
</organism>
<gene>
    <name evidence="1" type="ORF">MILVUS5_LOCUS6435</name>
</gene>
<dbReference type="EMBL" id="CASHSV030000002">
    <property type="protein sequence ID" value="CAJ2635833.1"/>
    <property type="molecule type" value="Genomic_DNA"/>
</dbReference>
<proteinExistence type="predicted"/>
<dbReference type="Proteomes" id="UP001177021">
    <property type="component" value="Unassembled WGS sequence"/>
</dbReference>
<accession>A0ACB0IVB3</accession>
<protein>
    <submittedName>
        <fullName evidence="1">Uncharacterized protein</fullName>
    </submittedName>
</protein>